<dbReference type="Gene3D" id="3.40.50.720">
    <property type="entry name" value="NAD(P)-binding Rossmann-like Domain"/>
    <property type="match status" value="1"/>
</dbReference>
<dbReference type="STRING" id="1353009.A0A1Y2J0G2"/>
<keyword evidence="3" id="KW-0560">Oxidoreductase</keyword>
<keyword evidence="2 4" id="KW-0862">Zinc</keyword>
<dbReference type="InterPro" id="IPR013154">
    <property type="entry name" value="ADH-like_N"/>
</dbReference>
<reference evidence="6 7" key="1">
    <citation type="journal article" date="2015" name="Biotechnol. Biofuels">
        <title>Enhanced degradation of softwood versus hardwood by the white-rot fungus Pycnoporus coccineus.</title>
        <authorList>
            <person name="Couturier M."/>
            <person name="Navarro D."/>
            <person name="Chevret D."/>
            <person name="Henrissat B."/>
            <person name="Piumi F."/>
            <person name="Ruiz-Duenas F.J."/>
            <person name="Martinez A.T."/>
            <person name="Grigoriev I.V."/>
            <person name="Riley R."/>
            <person name="Lipzen A."/>
            <person name="Berrin J.G."/>
            <person name="Master E.R."/>
            <person name="Rosso M.N."/>
        </authorList>
    </citation>
    <scope>NUCLEOTIDE SEQUENCE [LARGE SCALE GENOMIC DNA]</scope>
    <source>
        <strain evidence="6 7">BRFM310</strain>
    </source>
</reference>
<dbReference type="InterPro" id="IPR050129">
    <property type="entry name" value="Zn_alcohol_dh"/>
</dbReference>
<dbReference type="InterPro" id="IPR011032">
    <property type="entry name" value="GroES-like_sf"/>
</dbReference>
<keyword evidence="1 4" id="KW-0479">Metal-binding</keyword>
<dbReference type="InterPro" id="IPR002328">
    <property type="entry name" value="ADH_Zn_CS"/>
</dbReference>
<evidence type="ECO:0000256" key="2">
    <source>
        <dbReference type="ARBA" id="ARBA00022833"/>
    </source>
</evidence>
<comment type="cofactor">
    <cofactor evidence="4">
        <name>Zn(2+)</name>
        <dbReference type="ChEBI" id="CHEBI:29105"/>
    </cofactor>
</comment>
<dbReference type="GO" id="GO:0016491">
    <property type="term" value="F:oxidoreductase activity"/>
    <property type="evidence" value="ECO:0007669"/>
    <property type="project" value="UniProtKB-KW"/>
</dbReference>
<dbReference type="OrthoDB" id="1879366at2759"/>
<dbReference type="SUPFAM" id="SSF51735">
    <property type="entry name" value="NAD(P)-binding Rossmann-fold domains"/>
    <property type="match status" value="1"/>
</dbReference>
<dbReference type="GO" id="GO:0008270">
    <property type="term" value="F:zinc ion binding"/>
    <property type="evidence" value="ECO:0007669"/>
    <property type="project" value="InterPro"/>
</dbReference>
<organism evidence="6 7">
    <name type="scientific">Trametes coccinea (strain BRFM310)</name>
    <name type="common">Pycnoporus coccineus</name>
    <dbReference type="NCBI Taxonomy" id="1353009"/>
    <lineage>
        <taxon>Eukaryota</taxon>
        <taxon>Fungi</taxon>
        <taxon>Dikarya</taxon>
        <taxon>Basidiomycota</taxon>
        <taxon>Agaricomycotina</taxon>
        <taxon>Agaricomycetes</taxon>
        <taxon>Polyporales</taxon>
        <taxon>Polyporaceae</taxon>
        <taxon>Trametes</taxon>
    </lineage>
</organism>
<gene>
    <name evidence="6" type="ORF">PYCCODRAFT_1431086</name>
</gene>
<evidence type="ECO:0000256" key="1">
    <source>
        <dbReference type="ARBA" id="ARBA00022723"/>
    </source>
</evidence>
<accession>A0A1Y2J0G2</accession>
<dbReference type="SUPFAM" id="SSF50129">
    <property type="entry name" value="GroES-like"/>
    <property type="match status" value="1"/>
</dbReference>
<comment type="similarity">
    <text evidence="4">Belongs to the zinc-containing alcohol dehydrogenase family.</text>
</comment>
<dbReference type="Pfam" id="PF08240">
    <property type="entry name" value="ADH_N"/>
    <property type="match status" value="1"/>
</dbReference>
<dbReference type="AlphaFoldDB" id="A0A1Y2J0G2"/>
<dbReference type="InterPro" id="IPR036291">
    <property type="entry name" value="NAD(P)-bd_dom_sf"/>
</dbReference>
<evidence type="ECO:0000256" key="3">
    <source>
        <dbReference type="ARBA" id="ARBA00023002"/>
    </source>
</evidence>
<dbReference type="CDD" id="cd08254">
    <property type="entry name" value="hydroxyacyl_CoA_DH"/>
    <property type="match status" value="1"/>
</dbReference>
<evidence type="ECO:0000259" key="5">
    <source>
        <dbReference type="SMART" id="SM00829"/>
    </source>
</evidence>
<dbReference type="EMBL" id="KZ084089">
    <property type="protein sequence ID" value="OSD06895.1"/>
    <property type="molecule type" value="Genomic_DNA"/>
</dbReference>
<feature type="domain" description="Enoyl reductase (ER)" evidence="5">
    <location>
        <begin position="14"/>
        <end position="365"/>
    </location>
</feature>
<dbReference type="PROSITE" id="PS00059">
    <property type="entry name" value="ADH_ZINC"/>
    <property type="match status" value="1"/>
</dbReference>
<dbReference type="Pfam" id="PF00107">
    <property type="entry name" value="ADH_zinc_N"/>
    <property type="match status" value="1"/>
</dbReference>
<sequence>MSAPAQTDNSPLSGTMTAYRFVPGKTEPVRDTLPIPTPDADEVLVKVLAAGVCHSDVHLFMLSPIKPFHPHTYTLGHEGAGTVVCLGEKVAADPTLSQRFALGTYVAINPVNACQSPKCDSCSRGLENACYTFPKVGLNMDGSWADYVKVRPNAIVPVPGNDPQSPRLLPGVVAAATDAVLTPWHAIMKTGGIKPEDTLLIVGCGGLGLNAIQIAKRVLGVRTVIASDIREDSLALARESGADHAAAPTALRALFKEQKVRPDVVLDLVGKQETLDLAIALLRIGGKIVWVGLGDGTVTFRPLALGQKQISIQPSFGGDNASLEECLAAIAEGKLTPSVEERPMSDCAAVLHGLEKGEIRARVALIP</sequence>
<evidence type="ECO:0000313" key="7">
    <source>
        <dbReference type="Proteomes" id="UP000193067"/>
    </source>
</evidence>
<dbReference type="SMART" id="SM00829">
    <property type="entry name" value="PKS_ER"/>
    <property type="match status" value="1"/>
</dbReference>
<proteinExistence type="inferred from homology"/>
<dbReference type="InterPro" id="IPR013149">
    <property type="entry name" value="ADH-like_C"/>
</dbReference>
<dbReference type="PANTHER" id="PTHR43401:SF4">
    <property type="entry name" value="D-ARABINOSE 1-DEHYDROGENASE (NADP(+))"/>
    <property type="match status" value="1"/>
</dbReference>
<evidence type="ECO:0000313" key="6">
    <source>
        <dbReference type="EMBL" id="OSD06895.1"/>
    </source>
</evidence>
<dbReference type="InterPro" id="IPR020843">
    <property type="entry name" value="ER"/>
</dbReference>
<dbReference type="Proteomes" id="UP000193067">
    <property type="component" value="Unassembled WGS sequence"/>
</dbReference>
<name>A0A1Y2J0G2_TRAC3</name>
<dbReference type="Gene3D" id="3.90.180.10">
    <property type="entry name" value="Medium-chain alcohol dehydrogenases, catalytic domain"/>
    <property type="match status" value="1"/>
</dbReference>
<evidence type="ECO:0000256" key="4">
    <source>
        <dbReference type="RuleBase" id="RU361277"/>
    </source>
</evidence>
<dbReference type="PANTHER" id="PTHR43401">
    <property type="entry name" value="L-THREONINE 3-DEHYDROGENASE"/>
    <property type="match status" value="1"/>
</dbReference>
<protein>
    <submittedName>
        <fullName evidence="6">Alcohol dehydogenase</fullName>
    </submittedName>
</protein>
<keyword evidence="7" id="KW-1185">Reference proteome</keyword>